<gene>
    <name evidence="8" type="ORF">IAC78_04110</name>
</gene>
<keyword evidence="3 6" id="KW-0812">Transmembrane</keyword>
<protein>
    <submittedName>
        <fullName evidence="8">YitT family protein</fullName>
    </submittedName>
</protein>
<evidence type="ECO:0000259" key="7">
    <source>
        <dbReference type="Pfam" id="PF10035"/>
    </source>
</evidence>
<accession>A0A9D9D782</accession>
<comment type="caution">
    <text evidence="8">The sequence shown here is derived from an EMBL/GenBank/DDBJ whole genome shotgun (WGS) entry which is preliminary data.</text>
</comment>
<reference evidence="8" key="1">
    <citation type="submission" date="2020-10" db="EMBL/GenBank/DDBJ databases">
        <authorList>
            <person name="Gilroy R."/>
        </authorList>
    </citation>
    <scope>NUCLEOTIDE SEQUENCE</scope>
    <source>
        <strain evidence="8">1748</strain>
    </source>
</reference>
<dbReference type="PIRSF" id="PIRSF006483">
    <property type="entry name" value="Membrane_protein_YitT"/>
    <property type="match status" value="1"/>
</dbReference>
<reference evidence="8" key="2">
    <citation type="journal article" date="2021" name="PeerJ">
        <title>Extensive microbial diversity within the chicken gut microbiome revealed by metagenomics and culture.</title>
        <authorList>
            <person name="Gilroy R."/>
            <person name="Ravi A."/>
            <person name="Getino M."/>
            <person name="Pursley I."/>
            <person name="Horton D.L."/>
            <person name="Alikhan N.F."/>
            <person name="Baker D."/>
            <person name="Gharbi K."/>
            <person name="Hall N."/>
            <person name="Watson M."/>
            <person name="Adriaenssens E.M."/>
            <person name="Foster-Nyarko E."/>
            <person name="Jarju S."/>
            <person name="Secka A."/>
            <person name="Antonio M."/>
            <person name="Oren A."/>
            <person name="Chaudhuri R.R."/>
            <person name="La Ragione R."/>
            <person name="Hildebrand F."/>
            <person name="Pallen M.J."/>
        </authorList>
    </citation>
    <scope>NUCLEOTIDE SEQUENCE</scope>
    <source>
        <strain evidence="8">1748</strain>
    </source>
</reference>
<proteinExistence type="predicted"/>
<dbReference type="Pfam" id="PF02588">
    <property type="entry name" value="YitT_membrane"/>
    <property type="match status" value="1"/>
</dbReference>
<dbReference type="PANTHER" id="PTHR33545:SF9">
    <property type="entry name" value="UPF0750 MEMBRANE PROTEIN YITE"/>
    <property type="match status" value="1"/>
</dbReference>
<keyword evidence="4 6" id="KW-1133">Transmembrane helix</keyword>
<evidence type="ECO:0000256" key="4">
    <source>
        <dbReference type="ARBA" id="ARBA00022989"/>
    </source>
</evidence>
<feature type="transmembrane region" description="Helical" evidence="6">
    <location>
        <begin position="142"/>
        <end position="161"/>
    </location>
</feature>
<evidence type="ECO:0000313" key="9">
    <source>
        <dbReference type="Proteomes" id="UP000823629"/>
    </source>
</evidence>
<name>A0A9D9D782_9BACL</name>
<dbReference type="PANTHER" id="PTHR33545">
    <property type="entry name" value="UPF0750 MEMBRANE PROTEIN YITT-RELATED"/>
    <property type="match status" value="1"/>
</dbReference>
<evidence type="ECO:0000256" key="2">
    <source>
        <dbReference type="ARBA" id="ARBA00022475"/>
    </source>
</evidence>
<feature type="transmembrane region" description="Helical" evidence="6">
    <location>
        <begin position="98"/>
        <end position="121"/>
    </location>
</feature>
<dbReference type="CDD" id="cd16380">
    <property type="entry name" value="YitT_C"/>
    <property type="match status" value="1"/>
</dbReference>
<dbReference type="GO" id="GO:0005886">
    <property type="term" value="C:plasma membrane"/>
    <property type="evidence" value="ECO:0007669"/>
    <property type="project" value="UniProtKB-SubCell"/>
</dbReference>
<evidence type="ECO:0000256" key="6">
    <source>
        <dbReference type="SAM" id="Phobius"/>
    </source>
</evidence>
<dbReference type="AlphaFoldDB" id="A0A9D9D782"/>
<feature type="domain" description="DUF2179" evidence="7">
    <location>
        <begin position="216"/>
        <end position="270"/>
    </location>
</feature>
<feature type="non-terminal residue" evidence="8">
    <location>
        <position position="1"/>
    </location>
</feature>
<organism evidence="8 9">
    <name type="scientific">Candidatus Scatoplasma merdavium</name>
    <dbReference type="NCBI Taxonomy" id="2840932"/>
    <lineage>
        <taxon>Bacteria</taxon>
        <taxon>Bacillati</taxon>
        <taxon>Bacillota</taxon>
        <taxon>Bacilli</taxon>
        <taxon>Bacillales</taxon>
        <taxon>Candidatus Scatoplasma</taxon>
    </lineage>
</organism>
<dbReference type="EMBL" id="JADING010000118">
    <property type="protein sequence ID" value="MBO8414634.1"/>
    <property type="molecule type" value="Genomic_DNA"/>
</dbReference>
<feature type="transmembrane region" description="Helical" evidence="6">
    <location>
        <begin position="167"/>
        <end position="184"/>
    </location>
</feature>
<dbReference type="InterPro" id="IPR051461">
    <property type="entry name" value="UPF0750_membrane"/>
</dbReference>
<evidence type="ECO:0000256" key="3">
    <source>
        <dbReference type="ARBA" id="ARBA00022692"/>
    </source>
</evidence>
<sequence>ILACGTSFFLIPYNIVSGGVSGLGIIFQQAFSLNPEGTNTVITILQLFFFVLGYFLLGAPFTLKTLVSSIMYPAFLFLCNFILENTNGFLYLGPEEDIAIQVIAGVAGGALVGLGVGLTFCGGGSTGGVDCLGIYLAKKLKVRTGIMTFTVDFLIILSDLFVSDEKILSMLIGVFAAVITSVVLDRTYISNRSYMALIISTKWRELNEKINTDLERGTTLLKGLGGYTSSDKVVILVAFEQDEYDELQKQVVRIDPQAFMSIVNASEINGTGFRKFPKKIKQELKDEKKHQKEDK</sequence>
<evidence type="ECO:0000256" key="5">
    <source>
        <dbReference type="ARBA" id="ARBA00023136"/>
    </source>
</evidence>
<feature type="transmembrane region" description="Helical" evidence="6">
    <location>
        <begin position="41"/>
        <end position="63"/>
    </location>
</feature>
<evidence type="ECO:0000313" key="8">
    <source>
        <dbReference type="EMBL" id="MBO8414634.1"/>
    </source>
</evidence>
<dbReference type="InterPro" id="IPR015867">
    <property type="entry name" value="N-reg_PII/ATP_PRibTrfase_C"/>
</dbReference>
<keyword evidence="2" id="KW-1003">Cell membrane</keyword>
<evidence type="ECO:0000256" key="1">
    <source>
        <dbReference type="ARBA" id="ARBA00004651"/>
    </source>
</evidence>
<dbReference type="InterPro" id="IPR019264">
    <property type="entry name" value="DUF2179"/>
</dbReference>
<keyword evidence="5 6" id="KW-0472">Membrane</keyword>
<dbReference type="Proteomes" id="UP000823629">
    <property type="component" value="Unassembled WGS sequence"/>
</dbReference>
<dbReference type="Gene3D" id="3.30.70.120">
    <property type="match status" value="1"/>
</dbReference>
<comment type="subcellular location">
    <subcellularLocation>
        <location evidence="1">Cell membrane</location>
        <topology evidence="1">Multi-pass membrane protein</topology>
    </subcellularLocation>
</comment>
<dbReference type="Pfam" id="PF10035">
    <property type="entry name" value="DUF2179"/>
    <property type="match status" value="1"/>
</dbReference>
<feature type="transmembrane region" description="Helical" evidence="6">
    <location>
        <begin position="70"/>
        <end position="92"/>
    </location>
</feature>
<dbReference type="InterPro" id="IPR003740">
    <property type="entry name" value="YitT"/>
</dbReference>